<evidence type="ECO:0000313" key="4">
    <source>
        <dbReference type="EMBL" id="BAN26094.1"/>
    </source>
</evidence>
<dbReference type="Proteomes" id="UP000013966">
    <property type="component" value="Chromosome 3"/>
</dbReference>
<dbReference type="InterPro" id="IPR011614">
    <property type="entry name" value="Catalase_core"/>
</dbReference>
<name>R4WNH5_9BURK</name>
<dbReference type="GO" id="GO:0004096">
    <property type="term" value="F:catalase activity"/>
    <property type="evidence" value="ECO:0007669"/>
    <property type="project" value="InterPro"/>
</dbReference>
<dbReference type="GO" id="GO:0020037">
    <property type="term" value="F:heme binding"/>
    <property type="evidence" value="ECO:0007669"/>
    <property type="project" value="InterPro"/>
</dbReference>
<organism evidence="4 5">
    <name type="scientific">Caballeronia insecticola</name>
    <dbReference type="NCBI Taxonomy" id="758793"/>
    <lineage>
        <taxon>Bacteria</taxon>
        <taxon>Pseudomonadati</taxon>
        <taxon>Pseudomonadota</taxon>
        <taxon>Betaproteobacteria</taxon>
        <taxon>Burkholderiales</taxon>
        <taxon>Burkholderiaceae</taxon>
        <taxon>Caballeronia</taxon>
    </lineage>
</organism>
<keyword evidence="5" id="KW-1185">Reference proteome</keyword>
<dbReference type="RefSeq" id="WP_016346805.1">
    <property type="nucleotide sequence ID" value="NC_021288.1"/>
</dbReference>
<dbReference type="KEGG" id="buo:BRPE64_CCDS00110"/>
<keyword evidence="4" id="KW-0575">Peroxidase</keyword>
<dbReference type="AlphaFoldDB" id="R4WNH5"/>
<dbReference type="Gene3D" id="2.40.180.10">
    <property type="entry name" value="Catalase core domain"/>
    <property type="match status" value="1"/>
</dbReference>
<dbReference type="PATRIC" id="fig|758793.3.peg.4341"/>
<feature type="compositionally biased region" description="Basic residues" evidence="2">
    <location>
        <begin position="224"/>
        <end position="242"/>
    </location>
</feature>
<evidence type="ECO:0000313" key="5">
    <source>
        <dbReference type="Proteomes" id="UP000013966"/>
    </source>
</evidence>
<accession>R4WNH5</accession>
<reference evidence="4 5" key="1">
    <citation type="journal article" date="2013" name="Genome Announc.">
        <title>Complete Genome Sequence of Burkholderia sp. Strain RPE64, Bacterial Symbiont of the Bean Bug Riptortus pedestris.</title>
        <authorList>
            <person name="Shibata T.F."/>
            <person name="Maeda T."/>
            <person name="Nikoh N."/>
            <person name="Yamaguchi K."/>
            <person name="Oshima K."/>
            <person name="Hattori M."/>
            <person name="Nishiyama T."/>
            <person name="Hasebe M."/>
            <person name="Fukatsu T."/>
            <person name="Kikuchi Y."/>
            <person name="Shigenobu S."/>
        </authorList>
    </citation>
    <scope>NUCLEOTIDE SEQUENCE [LARGE SCALE GENOMIC DNA]</scope>
</reference>
<dbReference type="STRING" id="758793.BRPE64_CCDS00110"/>
<dbReference type="EMBL" id="AP013060">
    <property type="protein sequence ID" value="BAN26094.1"/>
    <property type="molecule type" value="Genomic_DNA"/>
</dbReference>
<proteinExistence type="predicted"/>
<protein>
    <submittedName>
        <fullName evidence="4">Peroxidase</fullName>
    </submittedName>
</protein>
<evidence type="ECO:0000259" key="3">
    <source>
        <dbReference type="Pfam" id="PF00199"/>
    </source>
</evidence>
<keyword evidence="4" id="KW-0560">Oxidoreductase</keyword>
<feature type="region of interest" description="Disordered" evidence="2">
    <location>
        <begin position="220"/>
        <end position="254"/>
    </location>
</feature>
<gene>
    <name evidence="4" type="ORF">BRPE64_CCDS00110</name>
</gene>
<feature type="domain" description="Catalase core" evidence="3">
    <location>
        <begin position="50"/>
        <end position="127"/>
    </location>
</feature>
<dbReference type="Pfam" id="PF00199">
    <property type="entry name" value="Catalase"/>
    <property type="match status" value="1"/>
</dbReference>
<evidence type="ECO:0000256" key="1">
    <source>
        <dbReference type="ARBA" id="ARBA00002974"/>
    </source>
</evidence>
<sequence>MSSSPPNQNGAGWTDSPDDAATLATLVAAIGAQQAKLANSSQTGLDGLVDRAQHQKQLLGAFGTLRIADDVPAAAQFGPFAKPGASYRIACRISNGQPCPQADTASDVRGIAIKFFTDDDIETDLLLTNEGGRSHARNAVQFMAVADIIVALLADGPKGGLATGLRELMSEKLGAIETARILAILVKETKLHHVDSVTTEHYWGSVVQLGQAAIKLAASARNDARRKQRRSSRRQLSSRRLARSPERGAGEMAARRAIVRR</sequence>
<reference evidence="4 5" key="2">
    <citation type="journal article" date="2018" name="Int. J. Syst. Evol. Microbiol.">
        <title>Burkholderia insecticola sp. nov., a gut symbiotic bacterium of the bean bug Riptortus pedestris.</title>
        <authorList>
            <person name="Takeshita K."/>
            <person name="Tamaki H."/>
            <person name="Ohbayashi T."/>
            <person name="Meng X.-Y."/>
            <person name="Sone T."/>
            <person name="Mitani Y."/>
            <person name="Peeters C."/>
            <person name="Kikuchi Y."/>
            <person name="Vandamme P."/>
        </authorList>
    </citation>
    <scope>NUCLEOTIDE SEQUENCE [LARGE SCALE GENOMIC DNA]</scope>
    <source>
        <strain evidence="4">RPE64</strain>
    </source>
</reference>
<evidence type="ECO:0000256" key="2">
    <source>
        <dbReference type="SAM" id="MobiDB-lite"/>
    </source>
</evidence>
<comment type="function">
    <text evidence="1">Decomposes hydrogen peroxide into water and oxygen; serves to protect cells from the toxic effects of hydrogen peroxide.</text>
</comment>
<dbReference type="InterPro" id="IPR020835">
    <property type="entry name" value="Catalase_sf"/>
</dbReference>
<dbReference type="HOGENOM" id="CLU_1064258_0_0_4"/>
<dbReference type="SUPFAM" id="SSF56634">
    <property type="entry name" value="Heme-dependent catalase-like"/>
    <property type="match status" value="1"/>
</dbReference>